<dbReference type="WBParaSite" id="PgR083X_g014_t01">
    <property type="protein sequence ID" value="PgR083X_g014_t01"/>
    <property type="gene ID" value="PgR083X_g014"/>
</dbReference>
<evidence type="ECO:0000313" key="1">
    <source>
        <dbReference type="Proteomes" id="UP000887569"/>
    </source>
</evidence>
<evidence type="ECO:0000313" key="2">
    <source>
        <dbReference type="WBParaSite" id="PgR083X_g014_t01"/>
    </source>
</evidence>
<keyword evidence="1" id="KW-1185">Reference proteome</keyword>
<proteinExistence type="predicted"/>
<dbReference type="AlphaFoldDB" id="A0A915C4P6"/>
<name>A0A915C4P6_PARUN</name>
<reference evidence="2" key="1">
    <citation type="submission" date="2022-11" db="UniProtKB">
        <authorList>
            <consortium name="WormBaseParasite"/>
        </authorList>
    </citation>
    <scope>IDENTIFICATION</scope>
</reference>
<accession>A0A915C4P6</accession>
<dbReference type="Proteomes" id="UP000887569">
    <property type="component" value="Unplaced"/>
</dbReference>
<organism evidence="1 2">
    <name type="scientific">Parascaris univalens</name>
    <name type="common">Nematode worm</name>
    <dbReference type="NCBI Taxonomy" id="6257"/>
    <lineage>
        <taxon>Eukaryota</taxon>
        <taxon>Metazoa</taxon>
        <taxon>Ecdysozoa</taxon>
        <taxon>Nematoda</taxon>
        <taxon>Chromadorea</taxon>
        <taxon>Rhabditida</taxon>
        <taxon>Spirurina</taxon>
        <taxon>Ascaridomorpha</taxon>
        <taxon>Ascaridoidea</taxon>
        <taxon>Ascarididae</taxon>
        <taxon>Parascaris</taxon>
    </lineage>
</organism>
<protein>
    <submittedName>
        <fullName evidence="2">Secreted protein</fullName>
    </submittedName>
</protein>
<sequence>MGVRLFAGIIAFGARVRAYRHTVRRVLKQSRLRRCASRASVENAWICQTNRGESHAVEWQILIMHLLRDISLE</sequence>